<protein>
    <submittedName>
        <fullName evidence="1">Dynein axonemal heavy chain 1 (Axonemal beta dynein heavy chain 1) (Ciliary dynein heavy chain 1) (Heat shock regulated protein 1) (HSRF-1) (HDHC7)</fullName>
    </submittedName>
</protein>
<dbReference type="EMBL" id="CAXAMM010021779">
    <property type="protein sequence ID" value="CAK9050578.1"/>
    <property type="molecule type" value="Genomic_DNA"/>
</dbReference>
<organism evidence="1 2">
    <name type="scientific">Durusdinium trenchii</name>
    <dbReference type="NCBI Taxonomy" id="1381693"/>
    <lineage>
        <taxon>Eukaryota</taxon>
        <taxon>Sar</taxon>
        <taxon>Alveolata</taxon>
        <taxon>Dinophyceae</taxon>
        <taxon>Suessiales</taxon>
        <taxon>Symbiodiniaceae</taxon>
        <taxon>Durusdinium</taxon>
    </lineage>
</organism>
<proteinExistence type="predicted"/>
<keyword evidence="2" id="KW-1185">Reference proteome</keyword>
<dbReference type="InterPro" id="IPR027417">
    <property type="entry name" value="P-loop_NTPase"/>
</dbReference>
<dbReference type="Gene3D" id="3.40.50.300">
    <property type="entry name" value="P-loop containing nucleotide triphosphate hydrolases"/>
    <property type="match status" value="1"/>
</dbReference>
<sequence>MPMSYSDFDDESPNVVAQRKEEVNAFLERHAFLGVNSLRDTSDVFQHVRVKQLYPLDVAKELGDERMMNMLKMSGATERSTCRSAGSALGGLRSFLSLRSMSSTASAATASSEAPVPQRSCLAKKKVEETDMATDEESVESEYYGAQPPIELIRQWHDHGGWYNRKDPGTLGDRWPSFNIIDVVMVSAMGPPGGGRTFITERLLGRREPGVGAWPGRVLGSSRFSGSTRGEANEELVLWEGKGRAW</sequence>
<evidence type="ECO:0000313" key="2">
    <source>
        <dbReference type="Proteomes" id="UP001642464"/>
    </source>
</evidence>
<reference evidence="1 2" key="1">
    <citation type="submission" date="2024-02" db="EMBL/GenBank/DDBJ databases">
        <authorList>
            <person name="Chen Y."/>
            <person name="Shah S."/>
            <person name="Dougan E. K."/>
            <person name="Thang M."/>
            <person name="Chan C."/>
        </authorList>
    </citation>
    <scope>NUCLEOTIDE SEQUENCE [LARGE SCALE GENOMIC DNA]</scope>
</reference>
<name>A0ABP0MGI5_9DINO</name>
<dbReference type="PANTHER" id="PTHR22878:SF68">
    <property type="entry name" value="DYNEIN HEAVY CHAIN 6, AXONEMAL-LIKE"/>
    <property type="match status" value="1"/>
</dbReference>
<dbReference type="InterPro" id="IPR026983">
    <property type="entry name" value="DHC"/>
</dbReference>
<dbReference type="Proteomes" id="UP001642464">
    <property type="component" value="Unassembled WGS sequence"/>
</dbReference>
<comment type="caution">
    <text evidence="1">The sequence shown here is derived from an EMBL/GenBank/DDBJ whole genome shotgun (WGS) entry which is preliminary data.</text>
</comment>
<gene>
    <name evidence="1" type="ORF">SCF082_LOCUS27867</name>
</gene>
<accession>A0ABP0MGI5</accession>
<dbReference type="Pfam" id="PF12775">
    <property type="entry name" value="AAA_7"/>
    <property type="match status" value="1"/>
</dbReference>
<evidence type="ECO:0000313" key="1">
    <source>
        <dbReference type="EMBL" id="CAK9050578.1"/>
    </source>
</evidence>
<dbReference type="PANTHER" id="PTHR22878">
    <property type="entry name" value="DYNEIN HEAVY CHAIN 6, AXONEMAL-LIKE-RELATED"/>
    <property type="match status" value="1"/>
</dbReference>